<dbReference type="GO" id="GO:0008963">
    <property type="term" value="F:phospho-N-acetylmuramoyl-pentapeptide-transferase activity"/>
    <property type="evidence" value="ECO:0007669"/>
    <property type="project" value="InterPro"/>
</dbReference>
<gene>
    <name evidence="8" type="ORF">MUK42_05986</name>
</gene>
<feature type="transmembrane region" description="Helical" evidence="7">
    <location>
        <begin position="547"/>
        <end position="568"/>
    </location>
</feature>
<evidence type="ECO:0000256" key="7">
    <source>
        <dbReference type="SAM" id="Phobius"/>
    </source>
</evidence>
<dbReference type="EMBL" id="CP097510">
    <property type="protein sequence ID" value="URE40127.1"/>
    <property type="molecule type" value="Genomic_DNA"/>
</dbReference>
<feature type="transmembrane region" description="Helical" evidence="7">
    <location>
        <begin position="388"/>
        <end position="407"/>
    </location>
</feature>
<dbReference type="OrthoDB" id="2020675at2759"/>
<dbReference type="NCBIfam" id="TIGR00445">
    <property type="entry name" value="mraY"/>
    <property type="match status" value="1"/>
</dbReference>
<evidence type="ECO:0000313" key="8">
    <source>
        <dbReference type="EMBL" id="URE40127.1"/>
    </source>
</evidence>
<evidence type="ECO:0000256" key="3">
    <source>
        <dbReference type="ARBA" id="ARBA00022679"/>
    </source>
</evidence>
<feature type="transmembrane region" description="Helical" evidence="7">
    <location>
        <begin position="205"/>
        <end position="223"/>
    </location>
</feature>
<protein>
    <submittedName>
        <fullName evidence="8">Glycosyl transferase family 4</fullName>
    </submittedName>
</protein>
<feature type="transmembrane region" description="Helical" evidence="7">
    <location>
        <begin position="283"/>
        <end position="303"/>
    </location>
</feature>
<evidence type="ECO:0000256" key="6">
    <source>
        <dbReference type="ARBA" id="ARBA00023136"/>
    </source>
</evidence>
<accession>A0A9E7I085</accession>
<keyword evidence="9" id="KW-1185">Reference proteome</keyword>
<dbReference type="PROSITE" id="PS01347">
    <property type="entry name" value="MRAY_1"/>
    <property type="match status" value="1"/>
</dbReference>
<feature type="transmembrane region" description="Helical" evidence="7">
    <location>
        <begin position="475"/>
        <end position="496"/>
    </location>
</feature>
<dbReference type="CDD" id="cd06852">
    <property type="entry name" value="GT_MraY"/>
    <property type="match status" value="1"/>
</dbReference>
<keyword evidence="5 7" id="KW-1133">Transmembrane helix</keyword>
<feature type="transmembrane region" description="Helical" evidence="7">
    <location>
        <begin position="445"/>
        <end position="463"/>
    </location>
</feature>
<dbReference type="GO" id="GO:0005886">
    <property type="term" value="C:plasma membrane"/>
    <property type="evidence" value="ECO:0007669"/>
    <property type="project" value="TreeGrafter"/>
</dbReference>
<keyword evidence="4 7" id="KW-0812">Transmembrane</keyword>
<dbReference type="PANTHER" id="PTHR22926:SF5">
    <property type="entry name" value="PHOSPHO-N-ACETYLMURAMOYL-PENTAPEPTIDE-TRANSFERASE HOMOLOG"/>
    <property type="match status" value="1"/>
</dbReference>
<comment type="similarity">
    <text evidence="2">Belongs to the glycosyltransferase 4 family. MraY subfamily.</text>
</comment>
<dbReference type="AlphaFoldDB" id="A0A9E7I085"/>
<dbReference type="GO" id="GO:0071555">
    <property type="term" value="P:cell wall organization"/>
    <property type="evidence" value="ECO:0007669"/>
    <property type="project" value="TreeGrafter"/>
</dbReference>
<dbReference type="PROSITE" id="PS01348">
    <property type="entry name" value="MRAY_2"/>
    <property type="match status" value="1"/>
</dbReference>
<evidence type="ECO:0000256" key="1">
    <source>
        <dbReference type="ARBA" id="ARBA00004141"/>
    </source>
</evidence>
<evidence type="ECO:0000256" key="2">
    <source>
        <dbReference type="ARBA" id="ARBA00005583"/>
    </source>
</evidence>
<dbReference type="PANTHER" id="PTHR22926">
    <property type="entry name" value="PHOSPHO-N-ACETYLMURAMOYL-PENTAPEPTIDE-TRANSFERASE"/>
    <property type="match status" value="1"/>
</dbReference>
<dbReference type="InterPro" id="IPR000715">
    <property type="entry name" value="Glycosyl_transferase_4"/>
</dbReference>
<evidence type="ECO:0000313" key="9">
    <source>
        <dbReference type="Proteomes" id="UP001055439"/>
    </source>
</evidence>
<dbReference type="Pfam" id="PF10555">
    <property type="entry name" value="MraY_sig1"/>
    <property type="match status" value="1"/>
</dbReference>
<dbReference type="HAMAP" id="MF_00038">
    <property type="entry name" value="MraY"/>
    <property type="match status" value="1"/>
</dbReference>
<feature type="transmembrane region" description="Helical" evidence="7">
    <location>
        <begin position="348"/>
        <end position="368"/>
    </location>
</feature>
<feature type="transmembrane region" description="Helical" evidence="7">
    <location>
        <begin position="309"/>
        <end position="328"/>
    </location>
</feature>
<sequence length="571" mass="62320">MVGHFYLSLSPTEEGRCSLRLCVFDAVEGCKCEDFRSAYKYPDVIYFSAPFSTPLFRSDRFLGALLLMCSTRLVLLGFHQTLSIFASPASTRARISSASSPSIFPPRRFRFDGRRCRLRRSFVPFAFSFDEDSGLPTLMEDSNGVSGGNSSEDEDSDADLIVQPSADVELRSNKERFETPDSSITVAAHRFATLRGRRKRRTKKGILISMGLVAFLLVFLLFFDWCSWRIVRMPLEPFFLTHPFTLSAALSAFAGFIFVPIVDSMRIHQVLRKEGPASHMSKRGTPTMGGLFFIPIGIIVASIKAGERSTAVSGAAVATIAFAAIGLLDDLLSCVKSHNYGLPGWAKLCLQVIAATWFSFWLDSANITTPYNMYSFLKFLVPLPPPMGIMYLGKFYLVLTVFCFASMTNGVNLTDGLDGLAGGCAALAFIGMSVAVLAICPDLAVFGSSMAGACVGFLFHNRYKASIFMGDTGSVALGGALAAMAALSGMFFPLFIASGTFLVEVLSVIVQVLFKKATEVLYGTRRRIFLMAPIHHHFELCGIREPIIVAGAYVLSFILAIFAGYVGLFSS</sequence>
<dbReference type="InterPro" id="IPR018480">
    <property type="entry name" value="PNAcMuramoyl-5peptid_Trfase_CS"/>
</dbReference>
<feature type="transmembrane region" description="Helical" evidence="7">
    <location>
        <begin position="419"/>
        <end position="439"/>
    </location>
</feature>
<dbReference type="GO" id="GO:0044038">
    <property type="term" value="P:cell wall macromolecule biosynthetic process"/>
    <property type="evidence" value="ECO:0007669"/>
    <property type="project" value="TreeGrafter"/>
</dbReference>
<name>A0A9E7I085_9LILI</name>
<keyword evidence="3 8" id="KW-0808">Transferase</keyword>
<proteinExistence type="inferred from homology"/>
<evidence type="ECO:0000256" key="5">
    <source>
        <dbReference type="ARBA" id="ARBA00022989"/>
    </source>
</evidence>
<dbReference type="Proteomes" id="UP001055439">
    <property type="component" value="Chromosome 8"/>
</dbReference>
<organism evidence="8 9">
    <name type="scientific">Musa troglodytarum</name>
    <name type="common">fe'i banana</name>
    <dbReference type="NCBI Taxonomy" id="320322"/>
    <lineage>
        <taxon>Eukaryota</taxon>
        <taxon>Viridiplantae</taxon>
        <taxon>Streptophyta</taxon>
        <taxon>Embryophyta</taxon>
        <taxon>Tracheophyta</taxon>
        <taxon>Spermatophyta</taxon>
        <taxon>Magnoliopsida</taxon>
        <taxon>Liliopsida</taxon>
        <taxon>Zingiberales</taxon>
        <taxon>Musaceae</taxon>
        <taxon>Musa</taxon>
    </lineage>
</organism>
<dbReference type="InterPro" id="IPR003524">
    <property type="entry name" value="PNAcMuramoyl-5peptid_Trfase"/>
</dbReference>
<evidence type="ECO:0000256" key="4">
    <source>
        <dbReference type="ARBA" id="ARBA00022692"/>
    </source>
</evidence>
<reference evidence="8" key="1">
    <citation type="submission" date="2022-05" db="EMBL/GenBank/DDBJ databases">
        <title>The Musa troglodytarum L. genome provides insights into the mechanism of non-climacteric behaviour and enrichment of carotenoids.</title>
        <authorList>
            <person name="Wang J."/>
        </authorList>
    </citation>
    <scope>NUCLEOTIDE SEQUENCE</scope>
    <source>
        <tissue evidence="8">Leaf</tissue>
    </source>
</reference>
<dbReference type="Pfam" id="PF00953">
    <property type="entry name" value="Glycos_transf_4"/>
    <property type="match status" value="1"/>
</dbReference>
<feature type="transmembrane region" description="Helical" evidence="7">
    <location>
        <begin position="243"/>
        <end position="262"/>
    </location>
</feature>
<keyword evidence="6 7" id="KW-0472">Membrane</keyword>
<comment type="subcellular location">
    <subcellularLocation>
        <location evidence="1">Membrane</location>
        <topology evidence="1">Multi-pass membrane protein</topology>
    </subcellularLocation>
</comment>